<dbReference type="AlphaFoldDB" id="A0A314L9M1"/>
<proteinExistence type="predicted"/>
<gene>
    <name evidence="1" type="ORF">A4A49_53905</name>
</gene>
<dbReference type="Gramene" id="OIT38326">
    <property type="protein sequence ID" value="OIT38326"/>
    <property type="gene ID" value="A4A49_53905"/>
</dbReference>
<evidence type="ECO:0000313" key="1">
    <source>
        <dbReference type="EMBL" id="OIT38326.1"/>
    </source>
</evidence>
<dbReference type="Proteomes" id="UP000187609">
    <property type="component" value="Unassembled WGS sequence"/>
</dbReference>
<dbReference type="EMBL" id="MJEQ01000216">
    <property type="protein sequence ID" value="OIT38326.1"/>
    <property type="molecule type" value="Genomic_DNA"/>
</dbReference>
<keyword evidence="2" id="KW-1185">Reference proteome</keyword>
<reference evidence="1" key="1">
    <citation type="submission" date="2016-11" db="EMBL/GenBank/DDBJ databases">
        <title>The genome of Nicotiana attenuata.</title>
        <authorList>
            <person name="Xu S."/>
            <person name="Brockmoeller T."/>
            <person name="Gaquerel E."/>
            <person name="Navarro A."/>
            <person name="Kuhl H."/>
            <person name="Gase K."/>
            <person name="Ling Z."/>
            <person name="Zhou W."/>
            <person name="Kreitzer C."/>
            <person name="Stanke M."/>
            <person name="Tang H."/>
            <person name="Lyons E."/>
            <person name="Pandey P."/>
            <person name="Pandey S.P."/>
            <person name="Timmermann B."/>
            <person name="Baldwin I.T."/>
        </authorList>
    </citation>
    <scope>NUCLEOTIDE SEQUENCE [LARGE SCALE GENOMIC DNA]</scope>
    <source>
        <strain evidence="1">UT</strain>
    </source>
</reference>
<accession>A0A314L9M1</accession>
<name>A0A314L9M1_NICAT</name>
<comment type="caution">
    <text evidence="1">The sequence shown here is derived from an EMBL/GenBank/DDBJ whole genome shotgun (WGS) entry which is preliminary data.</text>
</comment>
<protein>
    <recommendedName>
        <fullName evidence="3">Reverse transcriptase Ty1/copia-type domain-containing protein</fullName>
    </recommendedName>
</protein>
<sequence>MDEEIMAIKKNDTWELATLSEDKSTICIKWVYKLKKNSKALNQWKIQQMDVKSAFLNGVLEKEFYIARLKDMKIRLWSLST</sequence>
<evidence type="ECO:0000313" key="2">
    <source>
        <dbReference type="Proteomes" id="UP000187609"/>
    </source>
</evidence>
<organism evidence="1 2">
    <name type="scientific">Nicotiana attenuata</name>
    <name type="common">Coyote tobacco</name>
    <dbReference type="NCBI Taxonomy" id="49451"/>
    <lineage>
        <taxon>Eukaryota</taxon>
        <taxon>Viridiplantae</taxon>
        <taxon>Streptophyta</taxon>
        <taxon>Embryophyta</taxon>
        <taxon>Tracheophyta</taxon>
        <taxon>Spermatophyta</taxon>
        <taxon>Magnoliopsida</taxon>
        <taxon>eudicotyledons</taxon>
        <taxon>Gunneridae</taxon>
        <taxon>Pentapetalae</taxon>
        <taxon>asterids</taxon>
        <taxon>lamiids</taxon>
        <taxon>Solanales</taxon>
        <taxon>Solanaceae</taxon>
        <taxon>Nicotianoideae</taxon>
        <taxon>Nicotianeae</taxon>
        <taxon>Nicotiana</taxon>
    </lineage>
</organism>
<evidence type="ECO:0008006" key="3">
    <source>
        <dbReference type="Google" id="ProtNLM"/>
    </source>
</evidence>